<evidence type="ECO:0000313" key="1">
    <source>
        <dbReference type="EMBL" id="GBP04641.1"/>
    </source>
</evidence>
<dbReference type="EMBL" id="BGZK01000014">
    <property type="protein sequence ID" value="GBP04641.1"/>
    <property type="molecule type" value="Genomic_DNA"/>
</dbReference>
<protein>
    <submittedName>
        <fullName evidence="1">Uncharacterized protein</fullName>
    </submittedName>
</protein>
<keyword evidence="2" id="KW-1185">Reference proteome</keyword>
<name>A0A4C1SUA9_EUMVA</name>
<dbReference type="Proteomes" id="UP000299102">
    <property type="component" value="Unassembled WGS sequence"/>
</dbReference>
<reference evidence="1 2" key="1">
    <citation type="journal article" date="2019" name="Commun. Biol.">
        <title>The bagworm genome reveals a unique fibroin gene that provides high tensile strength.</title>
        <authorList>
            <person name="Kono N."/>
            <person name="Nakamura H."/>
            <person name="Ohtoshi R."/>
            <person name="Tomita M."/>
            <person name="Numata K."/>
            <person name="Arakawa K."/>
        </authorList>
    </citation>
    <scope>NUCLEOTIDE SEQUENCE [LARGE SCALE GENOMIC DNA]</scope>
</reference>
<comment type="caution">
    <text evidence="1">The sequence shown here is derived from an EMBL/GenBank/DDBJ whole genome shotgun (WGS) entry which is preliminary data.</text>
</comment>
<sequence>MGVAETTLEKLIINYGVTKPRVREQSGARLTGLDSFNVFFMNKTREMQALIQNDFPLKIQFISRVTWLLGSYARRRRIRKVVPCPLCAGLF</sequence>
<organism evidence="1 2">
    <name type="scientific">Eumeta variegata</name>
    <name type="common">Bagworm moth</name>
    <name type="synonym">Eumeta japonica</name>
    <dbReference type="NCBI Taxonomy" id="151549"/>
    <lineage>
        <taxon>Eukaryota</taxon>
        <taxon>Metazoa</taxon>
        <taxon>Ecdysozoa</taxon>
        <taxon>Arthropoda</taxon>
        <taxon>Hexapoda</taxon>
        <taxon>Insecta</taxon>
        <taxon>Pterygota</taxon>
        <taxon>Neoptera</taxon>
        <taxon>Endopterygota</taxon>
        <taxon>Lepidoptera</taxon>
        <taxon>Glossata</taxon>
        <taxon>Ditrysia</taxon>
        <taxon>Tineoidea</taxon>
        <taxon>Psychidae</taxon>
        <taxon>Oiketicinae</taxon>
        <taxon>Eumeta</taxon>
    </lineage>
</organism>
<accession>A0A4C1SUA9</accession>
<gene>
    <name evidence="1" type="ORF">EVAR_3973_1</name>
</gene>
<dbReference type="AlphaFoldDB" id="A0A4C1SUA9"/>
<evidence type="ECO:0000313" key="2">
    <source>
        <dbReference type="Proteomes" id="UP000299102"/>
    </source>
</evidence>
<proteinExistence type="predicted"/>